<dbReference type="InterPro" id="IPR027417">
    <property type="entry name" value="P-loop_NTPase"/>
</dbReference>
<accession>A0A450WT80</accession>
<comment type="similarity">
    <text evidence="1">Belongs to the sulfotransferase 1 family.</text>
</comment>
<dbReference type="Gene3D" id="3.40.50.300">
    <property type="entry name" value="P-loop containing nucleotide triphosphate hydrolases"/>
    <property type="match status" value="1"/>
</dbReference>
<organism evidence="4">
    <name type="scientific">Candidatus Kentrum sp. LFY</name>
    <dbReference type="NCBI Taxonomy" id="2126342"/>
    <lineage>
        <taxon>Bacteria</taxon>
        <taxon>Pseudomonadati</taxon>
        <taxon>Pseudomonadota</taxon>
        <taxon>Gammaproteobacteria</taxon>
        <taxon>Candidatus Kentrum</taxon>
    </lineage>
</organism>
<evidence type="ECO:0000256" key="2">
    <source>
        <dbReference type="ARBA" id="ARBA00022679"/>
    </source>
</evidence>
<dbReference type="Pfam" id="PF00685">
    <property type="entry name" value="Sulfotransfer_1"/>
    <property type="match status" value="1"/>
</dbReference>
<dbReference type="EMBL" id="CAADFN010000069">
    <property type="protein sequence ID" value="VFK20217.1"/>
    <property type="molecule type" value="Genomic_DNA"/>
</dbReference>
<protein>
    <submittedName>
        <fullName evidence="4">Aryl sulfotransferase</fullName>
    </submittedName>
</protein>
<dbReference type="InterPro" id="IPR000863">
    <property type="entry name" value="Sulfotransferase_dom"/>
</dbReference>
<evidence type="ECO:0000259" key="3">
    <source>
        <dbReference type="Pfam" id="PF00685"/>
    </source>
</evidence>
<sequence>MTENSLPTVSRIYRNHHMDSTHWNAFSPRDGDVIVVSPAKSGTTWVQWIVLKLLLPHDSRALLDVAPWLDWRPDPLEDVLSLLEAQDHRRSIKTHLPLDGLRYFPQVRYVVVGRDGRDAALSLWNHYGNYSDEMYDSLNRYEESPFPRRPETFQEFWANWVSKGWFDWEQDGYPFGSHLHVIQSWWDFRHLPNILFVHFADLLADLEGEIGRVADHIGVSLSSAGRSEIARELKFDSMKKASDKYAPLLEGEFTGGQKAFFHKGKNGRWKDVLTEQEVARYEAAVARVLSPDCASWLERGRLAAESG</sequence>
<name>A0A450WT80_9GAMM</name>
<dbReference type="GO" id="GO:0008146">
    <property type="term" value="F:sulfotransferase activity"/>
    <property type="evidence" value="ECO:0007669"/>
    <property type="project" value="InterPro"/>
</dbReference>
<gene>
    <name evidence="4" type="ORF">BECKLFY1418C_GA0070996_106915</name>
</gene>
<dbReference type="AlphaFoldDB" id="A0A450WT80"/>
<feature type="domain" description="Sulfotransferase" evidence="3">
    <location>
        <begin position="30"/>
        <end position="285"/>
    </location>
</feature>
<dbReference type="PANTHER" id="PTHR11783">
    <property type="entry name" value="SULFOTRANSFERASE SULT"/>
    <property type="match status" value="1"/>
</dbReference>
<dbReference type="SUPFAM" id="SSF52540">
    <property type="entry name" value="P-loop containing nucleoside triphosphate hydrolases"/>
    <property type="match status" value="1"/>
</dbReference>
<keyword evidence="2 4" id="KW-0808">Transferase</keyword>
<proteinExistence type="inferred from homology"/>
<evidence type="ECO:0000256" key="1">
    <source>
        <dbReference type="ARBA" id="ARBA00005771"/>
    </source>
</evidence>
<reference evidence="4" key="1">
    <citation type="submission" date="2019-02" db="EMBL/GenBank/DDBJ databases">
        <authorList>
            <person name="Gruber-Vodicka R. H."/>
            <person name="Seah K. B. B."/>
        </authorList>
    </citation>
    <scope>NUCLEOTIDE SEQUENCE</scope>
    <source>
        <strain evidence="4">BECK_BY7</strain>
    </source>
</reference>
<evidence type="ECO:0000313" key="4">
    <source>
        <dbReference type="EMBL" id="VFK20217.1"/>
    </source>
</evidence>